<dbReference type="GO" id="GO:0031250">
    <property type="term" value="C:anaerobic ribonucleoside-triphosphate reductase complex"/>
    <property type="evidence" value="ECO:0007669"/>
    <property type="project" value="TreeGrafter"/>
</dbReference>
<dbReference type="InterPro" id="IPR012833">
    <property type="entry name" value="NrdD"/>
</dbReference>
<organism evidence="5">
    <name type="scientific">Veillonella atypica</name>
    <dbReference type="NCBI Taxonomy" id="39777"/>
    <lineage>
        <taxon>Bacteria</taxon>
        <taxon>Bacillati</taxon>
        <taxon>Bacillota</taxon>
        <taxon>Negativicutes</taxon>
        <taxon>Veillonellales</taxon>
        <taxon>Veillonellaceae</taxon>
        <taxon>Veillonella</taxon>
    </lineage>
</organism>
<dbReference type="GO" id="GO:0005524">
    <property type="term" value="F:ATP binding"/>
    <property type="evidence" value="ECO:0007669"/>
    <property type="project" value="UniProtKB-UniRule"/>
</dbReference>
<evidence type="ECO:0000256" key="1">
    <source>
        <dbReference type="ARBA" id="ARBA00022741"/>
    </source>
</evidence>
<evidence type="ECO:0000259" key="4">
    <source>
        <dbReference type="PROSITE" id="PS51161"/>
    </source>
</evidence>
<keyword evidence="2 3" id="KW-0067">ATP-binding</keyword>
<dbReference type="GO" id="GO:0004748">
    <property type="term" value="F:ribonucleoside-diphosphate reductase activity, thioredoxin disulfide as acceptor"/>
    <property type="evidence" value="ECO:0007669"/>
    <property type="project" value="TreeGrafter"/>
</dbReference>
<evidence type="ECO:0000256" key="3">
    <source>
        <dbReference type="PROSITE-ProRule" id="PRU00492"/>
    </source>
</evidence>
<dbReference type="InterPro" id="IPR005144">
    <property type="entry name" value="ATP-cone_dom"/>
</dbReference>
<dbReference type="PATRIC" id="fig|39777.7.peg.192"/>
<name>A0A133S6U8_9FIRM</name>
<dbReference type="GO" id="GO:0008998">
    <property type="term" value="F:ribonucleoside-triphosphate reductase (thioredoxin) activity"/>
    <property type="evidence" value="ECO:0007669"/>
    <property type="project" value="InterPro"/>
</dbReference>
<dbReference type="NCBIfam" id="NF006732">
    <property type="entry name" value="PRK09263.1"/>
    <property type="match status" value="1"/>
</dbReference>
<gene>
    <name evidence="5" type="ORF">HMPREF3233_00199</name>
</gene>
<dbReference type="NCBIfam" id="TIGR02487">
    <property type="entry name" value="NrdD"/>
    <property type="match status" value="1"/>
</dbReference>
<dbReference type="GO" id="GO:0009265">
    <property type="term" value="P:2'-deoxyribonucleotide biosynthetic process"/>
    <property type="evidence" value="ECO:0007669"/>
    <property type="project" value="TreeGrafter"/>
</dbReference>
<evidence type="ECO:0000256" key="2">
    <source>
        <dbReference type="ARBA" id="ARBA00022840"/>
    </source>
</evidence>
<feature type="domain" description="ATP-cone" evidence="4">
    <location>
        <begin position="17"/>
        <end position="108"/>
    </location>
</feature>
<evidence type="ECO:0000313" key="5">
    <source>
        <dbReference type="EMBL" id="KXA65429.1"/>
    </source>
</evidence>
<dbReference type="SUPFAM" id="SSF51998">
    <property type="entry name" value="PFL-like glycyl radical enzymes"/>
    <property type="match status" value="1"/>
</dbReference>
<dbReference type="GO" id="GO:0006260">
    <property type="term" value="P:DNA replication"/>
    <property type="evidence" value="ECO:0007669"/>
    <property type="project" value="InterPro"/>
</dbReference>
<proteinExistence type="predicted"/>
<dbReference type="PANTHER" id="PTHR21075:SF0">
    <property type="entry name" value="ANAEROBIC RIBONUCLEOSIDE-TRIPHOSPHATE REDUCTASE"/>
    <property type="match status" value="1"/>
</dbReference>
<comment type="caution">
    <text evidence="5">The sequence shown here is derived from an EMBL/GenBank/DDBJ whole genome shotgun (WGS) entry which is preliminary data.</text>
</comment>
<dbReference type="STRING" id="39777.B7L28_03300"/>
<sequence length="731" mass="83461">MILINSEYGKRGGSEMLQVIKRDGTKVPFDKHKIAVAIEKAEHSSTGLYESGLAERIADEIEAYAIKLQKDMTIYAIEDQVYYKLIEYHNPATARAYEGYKAVQAFKRRQNTTDEDVIGLLDRSNVSVLDENSNKDAAIVSTQRDLIAGEVSKDIARRKLIPTDILEAHDSGAIHFHDMDYIIQPMFNCCLINLEDMLTNGTVINGKRIDTPKSFQVACTVTTQIIAQVASGQYGGQSINGIDRILAPFVRKSYEKILNNVIEEQVEIYGMEPNMEKAREIAWKRTRKEVKDGIQTIQYQINTLMTTNGQSPFVTLFMYFQPDYEYAKEAALITEEILRQRIKGVKNEADVYITPAFPKLIYVLDEHNVHPDSPYYYLTELAAQCTAKRMYPDYISAKKMKENYEGNVFSPMGCRSFLSPWKDAEGNYKFDGRFNMGVVSLNLPQIGILARGSEEKYFEILDKRLELAEKALMLRYNLLKDVVSDVSPIHWQHGAIARLKKGEKIAPFLTGGYATISLGYIGIYEACRLITGESNTGEHGRVFAMKIMDRLNQAINEWREKHNLGFGLYGTPAESLTNRFSSLDRARFGIIEDVTDKGYYTNSYHVSVREEINVFDKFAFESEFQKKSTGGCISYAEIPNMTNNIPAVLTMIKYIYDNISYAEFNTKSDYCHECGFDGEIKVNDDNQWECPRCHNTNRDKLTVIRRTCGYLGENFWNEGRTKEIKDRVMHI</sequence>
<reference evidence="5 6" key="1">
    <citation type="submission" date="2016-01" db="EMBL/GenBank/DDBJ databases">
        <authorList>
            <person name="Oliw E.H."/>
        </authorList>
    </citation>
    <scope>NUCLEOTIDE SEQUENCE [LARGE SCALE GENOMIC DNA]</scope>
    <source>
        <strain evidence="5 6">CMW7756B</strain>
    </source>
</reference>
<dbReference type="EMBL" id="LRQT01000004">
    <property type="protein sequence ID" value="KXA65429.1"/>
    <property type="molecule type" value="Genomic_DNA"/>
</dbReference>
<evidence type="ECO:0000313" key="6">
    <source>
        <dbReference type="Proteomes" id="UP000070226"/>
    </source>
</evidence>
<protein>
    <submittedName>
        <fullName evidence="5">Anaerobic ribonucleoside-triphosphate reductase</fullName>
    </submittedName>
</protein>
<keyword evidence="1 3" id="KW-0547">Nucleotide-binding</keyword>
<accession>A0A133S6U8</accession>
<dbReference type="Proteomes" id="UP000070226">
    <property type="component" value="Unassembled WGS sequence"/>
</dbReference>
<dbReference type="PANTHER" id="PTHR21075">
    <property type="entry name" value="ANAEROBIC RIBONUCLEOSIDE-TRIPHOSPHATE REDUCTASE"/>
    <property type="match status" value="1"/>
</dbReference>
<dbReference type="Gene3D" id="3.20.70.20">
    <property type="match status" value="1"/>
</dbReference>
<dbReference type="AlphaFoldDB" id="A0A133S6U8"/>
<dbReference type="Pfam" id="PF03477">
    <property type="entry name" value="ATP-cone"/>
    <property type="match status" value="1"/>
</dbReference>
<dbReference type="Pfam" id="PF13597">
    <property type="entry name" value="NRDD"/>
    <property type="match status" value="1"/>
</dbReference>
<dbReference type="PROSITE" id="PS51161">
    <property type="entry name" value="ATP_CONE"/>
    <property type="match status" value="1"/>
</dbReference>